<dbReference type="SUPFAM" id="SSF52113">
    <property type="entry name" value="BRCT domain"/>
    <property type="match status" value="1"/>
</dbReference>
<feature type="compositionally biased region" description="Basic and acidic residues" evidence="4">
    <location>
        <begin position="15"/>
        <end position="30"/>
    </location>
</feature>
<dbReference type="InterPro" id="IPR001357">
    <property type="entry name" value="BRCT_dom"/>
</dbReference>
<protein>
    <recommendedName>
        <fullName evidence="5">BRCT domain-containing protein</fullName>
    </recommendedName>
</protein>
<dbReference type="Gene3D" id="2.30.30.140">
    <property type="match status" value="1"/>
</dbReference>
<dbReference type="Pfam" id="PF18115">
    <property type="entry name" value="Tudor_3"/>
    <property type="match status" value="1"/>
</dbReference>
<feature type="region of interest" description="Disordered" evidence="4">
    <location>
        <begin position="213"/>
        <end position="394"/>
    </location>
</feature>
<feature type="compositionally biased region" description="Basic and acidic residues" evidence="4">
    <location>
        <begin position="41"/>
        <end position="50"/>
    </location>
</feature>
<feature type="region of interest" description="Disordered" evidence="4">
    <location>
        <begin position="1146"/>
        <end position="1165"/>
    </location>
</feature>
<feature type="compositionally biased region" description="Polar residues" evidence="4">
    <location>
        <begin position="338"/>
        <end position="347"/>
    </location>
</feature>
<dbReference type="InterPro" id="IPR047249">
    <property type="entry name" value="BRCT_p53bp1-like_rpt1"/>
</dbReference>
<dbReference type="AlphaFoldDB" id="A0A6A6A2H1"/>
<evidence type="ECO:0000259" key="5">
    <source>
        <dbReference type="PROSITE" id="PS50172"/>
    </source>
</evidence>
<dbReference type="PANTHER" id="PTHR15321:SF3">
    <property type="entry name" value="TP53-BINDING PROTEIN 1"/>
    <property type="match status" value="1"/>
</dbReference>
<feature type="compositionally biased region" description="Basic and acidic residues" evidence="4">
    <location>
        <begin position="651"/>
        <end position="668"/>
    </location>
</feature>
<keyword evidence="7" id="KW-1185">Reference proteome</keyword>
<feature type="compositionally biased region" description="Acidic residues" evidence="4">
    <location>
        <begin position="231"/>
        <end position="246"/>
    </location>
</feature>
<feature type="compositionally biased region" description="Basic and acidic residues" evidence="4">
    <location>
        <begin position="105"/>
        <end position="120"/>
    </location>
</feature>
<feature type="region of interest" description="Disordered" evidence="4">
    <location>
        <begin position="492"/>
        <end position="696"/>
    </location>
</feature>
<dbReference type="EMBL" id="ML977516">
    <property type="protein sequence ID" value="KAF2125395.1"/>
    <property type="molecule type" value="Genomic_DNA"/>
</dbReference>
<evidence type="ECO:0000313" key="6">
    <source>
        <dbReference type="EMBL" id="KAF2125395.1"/>
    </source>
</evidence>
<keyword evidence="3" id="KW-0539">Nucleus</keyword>
<dbReference type="InterPro" id="IPR047252">
    <property type="entry name" value="TP53BP1-like"/>
</dbReference>
<feature type="compositionally biased region" description="Polar residues" evidence="4">
    <location>
        <begin position="88"/>
        <end position="104"/>
    </location>
</feature>
<feature type="compositionally biased region" description="Polar residues" evidence="4">
    <location>
        <begin position="671"/>
        <end position="682"/>
    </location>
</feature>
<dbReference type="OrthoDB" id="129353at2759"/>
<feature type="domain" description="BRCT" evidence="5">
    <location>
        <begin position="893"/>
        <end position="1022"/>
    </location>
</feature>
<evidence type="ECO:0000313" key="7">
    <source>
        <dbReference type="Proteomes" id="UP000799771"/>
    </source>
</evidence>
<evidence type="ECO:0000256" key="3">
    <source>
        <dbReference type="ARBA" id="ARBA00023242"/>
    </source>
</evidence>
<dbReference type="GO" id="GO:0000077">
    <property type="term" value="P:DNA damage checkpoint signaling"/>
    <property type="evidence" value="ECO:0007669"/>
    <property type="project" value="TreeGrafter"/>
</dbReference>
<feature type="compositionally biased region" description="Basic residues" evidence="4">
    <location>
        <begin position="511"/>
        <end position="524"/>
    </location>
</feature>
<dbReference type="PROSITE" id="PS50172">
    <property type="entry name" value="BRCT"/>
    <property type="match status" value="1"/>
</dbReference>
<dbReference type="GO" id="GO:0005634">
    <property type="term" value="C:nucleus"/>
    <property type="evidence" value="ECO:0007669"/>
    <property type="project" value="UniProtKB-SubCell"/>
</dbReference>
<dbReference type="GO" id="GO:0042393">
    <property type="term" value="F:histone binding"/>
    <property type="evidence" value="ECO:0007669"/>
    <property type="project" value="TreeGrafter"/>
</dbReference>
<evidence type="ECO:0000256" key="2">
    <source>
        <dbReference type="ARBA" id="ARBA00022763"/>
    </source>
</evidence>
<proteinExistence type="predicted"/>
<comment type="subcellular location">
    <subcellularLocation>
        <location evidence="1">Nucleus</location>
    </subcellularLocation>
</comment>
<dbReference type="Gene3D" id="3.40.50.10190">
    <property type="entry name" value="BRCT domain"/>
    <property type="match status" value="1"/>
</dbReference>
<accession>A0A6A6A2H1</accession>
<name>A0A6A6A2H1_9PLEO</name>
<feature type="compositionally biased region" description="Polar residues" evidence="4">
    <location>
        <begin position="617"/>
        <end position="627"/>
    </location>
</feature>
<feature type="compositionally biased region" description="Polar residues" evidence="4">
    <location>
        <begin position="148"/>
        <end position="164"/>
    </location>
</feature>
<reference evidence="6" key="1">
    <citation type="journal article" date="2020" name="Stud. Mycol.">
        <title>101 Dothideomycetes genomes: a test case for predicting lifestyles and emergence of pathogens.</title>
        <authorList>
            <person name="Haridas S."/>
            <person name="Albert R."/>
            <person name="Binder M."/>
            <person name="Bloem J."/>
            <person name="Labutti K."/>
            <person name="Salamov A."/>
            <person name="Andreopoulos B."/>
            <person name="Baker S."/>
            <person name="Barry K."/>
            <person name="Bills G."/>
            <person name="Bluhm B."/>
            <person name="Cannon C."/>
            <person name="Castanera R."/>
            <person name="Culley D."/>
            <person name="Daum C."/>
            <person name="Ezra D."/>
            <person name="Gonzalez J."/>
            <person name="Henrissat B."/>
            <person name="Kuo A."/>
            <person name="Liang C."/>
            <person name="Lipzen A."/>
            <person name="Lutzoni F."/>
            <person name="Magnuson J."/>
            <person name="Mondo S."/>
            <person name="Nolan M."/>
            <person name="Ohm R."/>
            <person name="Pangilinan J."/>
            <person name="Park H.-J."/>
            <person name="Ramirez L."/>
            <person name="Alfaro M."/>
            <person name="Sun H."/>
            <person name="Tritt A."/>
            <person name="Yoshinaga Y."/>
            <person name="Zwiers L.-H."/>
            <person name="Turgeon B."/>
            <person name="Goodwin S."/>
            <person name="Spatafora J."/>
            <person name="Crous P."/>
            <person name="Grigoriev I."/>
        </authorList>
    </citation>
    <scope>NUCLEOTIDE SEQUENCE</scope>
    <source>
        <strain evidence="6">CBS 119687</strain>
    </source>
</reference>
<feature type="compositionally biased region" description="Low complexity" evidence="4">
    <location>
        <begin position="121"/>
        <end position="135"/>
    </location>
</feature>
<gene>
    <name evidence="6" type="ORF">P153DRAFT_370065</name>
</gene>
<feature type="region of interest" description="Disordered" evidence="4">
    <location>
        <begin position="1"/>
        <end position="196"/>
    </location>
</feature>
<keyword evidence="2" id="KW-0227">DNA damage</keyword>
<evidence type="ECO:0000256" key="4">
    <source>
        <dbReference type="SAM" id="MobiDB-lite"/>
    </source>
</evidence>
<dbReference type="InterPro" id="IPR041297">
    <property type="entry name" value="Crb2_Tudor"/>
</dbReference>
<dbReference type="Proteomes" id="UP000799771">
    <property type="component" value="Unassembled WGS sequence"/>
</dbReference>
<sequence>MRESQERRKRKTRIKRPELRQEDSWDELSRRVQQKKATQQAKEKFDRDAAKSLSHISAPMLAPTRPVKKLAGEGKENEIENLPDESSQDVFSTARSAVKYNSKNNRVEVPKTSSHPDIERSGTSSPGSSPRESPPLQMQRKPQFRAPGSQSFLRDSFLPQSSRESVAVMDSQPDATADFESIPRPKSLRYPSSPSIEQYSINQTTIATKTGYTSQIVSSSMPPMPPHSSPEEVEEPLEGITPEEEERVPSSPPVLCPPEDDVTQHTYDEYAEGEGNITESDVADEDTVMEDDDDFPATKGEPSDEELEVGHDLNNNETDLIPPLKVDLGTDQEVPETLEQNEMQNVQPDDDALMQSRYTEEHDIEMEEPSQIPPRMHRQNTIPETDALDETQPSFFPDERLAISNEDAHVESADDELAARGLPVSTEPFQTARENQSVAQVTAPVPTSSKDAGSDTIQIGDRIHSLHDIANLPETQQSEDEEIFEMPRLSGLDENEEDTFMTNTSFAPPSAKRRKVMYTAKKKGFPSPVRPAVEPFSDAPPSSPLNRVLPVREDTPPTASAQARENRGAHAAVQAREEAQAPYSRPATLKTRGQPRISKPQHQRKGALKPVARELLQTLSSPVNTPSKPKASAPIRTITPPSPTAPSLDTPHQKADVDMSDVGDKPDEVTESPQATNVQRMSENAPKRPDTPTGDVLVPNRVFASWPGSHYYPATCIGRSASRQYHIRYDDGNTTFVDTALVRALALRTGDHVKVDETGMKKHTYVVVGFKDIAKNLDPEEYPSTDRFGHTTIVLEEKQRDSLPAAKAAQPAKQIAVPMASIYLTTQLWQRLRDRAFDFSPPASPSKSTEQTETPSRVAMLATPSFNRRGAAAPSLLRDATARAGSVASTARSGSGVFLNMAFIITSTGGDVDKDAIAKLIKINGGQVLEHGFHELFDLESSGEMPSSQSRRRSASAMENPAGLTLKPQYQDLGFVALISDSHSRSTKYIQALALNVPCLHLRWIQDSLSASRALSFARFLLPAGVSKFLDPNGVLRSRTIRTYDPSADDVLFAQTINDRDLLLRDQAVLLITGKSKKEIEKRAPFVFLTHALGSAAVARCADLPAAARALKDSHWDWVYVDSADASVADAAAELFGSAAGRPASAKSAKKGKKRRRDESEEQGDLVSRGEVRGRVVRVTCAEFVVQSLILGALVEE</sequence>
<dbReference type="InterPro" id="IPR036420">
    <property type="entry name" value="BRCT_dom_sf"/>
</dbReference>
<dbReference type="RefSeq" id="XP_033519787.1">
    <property type="nucleotide sequence ID" value="XM_033668936.1"/>
</dbReference>
<evidence type="ECO:0000256" key="1">
    <source>
        <dbReference type="ARBA" id="ARBA00004123"/>
    </source>
</evidence>
<dbReference type="CDD" id="cd17745">
    <property type="entry name" value="BRCT_p53bp1_rpt1"/>
    <property type="match status" value="1"/>
</dbReference>
<dbReference type="GO" id="GO:0045944">
    <property type="term" value="P:positive regulation of transcription by RNA polymerase II"/>
    <property type="evidence" value="ECO:0007669"/>
    <property type="project" value="TreeGrafter"/>
</dbReference>
<feature type="compositionally biased region" description="Acidic residues" evidence="4">
    <location>
        <begin position="281"/>
        <end position="295"/>
    </location>
</feature>
<dbReference type="GeneID" id="54409368"/>
<dbReference type="PANTHER" id="PTHR15321">
    <property type="entry name" value="TUMOR SUPPRESSOR P53-BINDING PROTEIN 1"/>
    <property type="match status" value="1"/>
</dbReference>
<dbReference type="SMART" id="SM00292">
    <property type="entry name" value="BRCT"/>
    <property type="match status" value="1"/>
</dbReference>
<feature type="region of interest" description="Disordered" evidence="4">
    <location>
        <begin position="428"/>
        <end position="455"/>
    </location>
</feature>
<organism evidence="6 7">
    <name type="scientific">Dothidotthia symphoricarpi CBS 119687</name>
    <dbReference type="NCBI Taxonomy" id="1392245"/>
    <lineage>
        <taxon>Eukaryota</taxon>
        <taxon>Fungi</taxon>
        <taxon>Dikarya</taxon>
        <taxon>Ascomycota</taxon>
        <taxon>Pezizomycotina</taxon>
        <taxon>Dothideomycetes</taxon>
        <taxon>Pleosporomycetidae</taxon>
        <taxon>Pleosporales</taxon>
        <taxon>Dothidotthiaceae</taxon>
        <taxon>Dothidotthia</taxon>
    </lineage>
</organism>